<dbReference type="SMART" id="SM00256">
    <property type="entry name" value="FBOX"/>
    <property type="match status" value="1"/>
</dbReference>
<dbReference type="AlphaFoldDB" id="A0A9Q0JI72"/>
<reference evidence="2" key="2">
    <citation type="journal article" date="2023" name="Plants (Basel)">
        <title>Annotation of the Turnera subulata (Passifloraceae) Draft Genome Reveals the S-Locus Evolved after the Divergence of Turneroideae from Passifloroideae in a Stepwise Manner.</title>
        <authorList>
            <person name="Henning P.M."/>
            <person name="Roalson E.H."/>
            <person name="Mir W."/>
            <person name="McCubbin A.G."/>
            <person name="Shore J.S."/>
        </authorList>
    </citation>
    <scope>NUCLEOTIDE SEQUENCE</scope>
    <source>
        <strain evidence="2">F60SS</strain>
    </source>
</reference>
<dbReference type="EMBL" id="JAKUCV010002214">
    <property type="protein sequence ID" value="KAJ4843511.1"/>
    <property type="molecule type" value="Genomic_DNA"/>
</dbReference>
<dbReference type="Pfam" id="PF00646">
    <property type="entry name" value="F-box"/>
    <property type="match status" value="1"/>
</dbReference>
<sequence>MGENITKRRKLESKGEKYTPVNLQPICLPMKLIIEILNGVTVKDLLRFKCVSKEWNHLIWDRYFDPKHLYLSPKGSFPVLEQPPFASLQPYDGMIPEKHKVSTD</sequence>
<reference evidence="2" key="1">
    <citation type="submission" date="2022-02" db="EMBL/GenBank/DDBJ databases">
        <authorList>
            <person name="Henning P.M."/>
            <person name="McCubbin A.G."/>
            <person name="Shore J.S."/>
        </authorList>
    </citation>
    <scope>NUCLEOTIDE SEQUENCE</scope>
    <source>
        <strain evidence="2">F60SS</strain>
        <tissue evidence="2">Leaves</tissue>
    </source>
</reference>
<dbReference type="Proteomes" id="UP001141552">
    <property type="component" value="Unassembled WGS sequence"/>
</dbReference>
<proteinExistence type="predicted"/>
<evidence type="ECO:0000313" key="2">
    <source>
        <dbReference type="EMBL" id="KAJ4843511.1"/>
    </source>
</evidence>
<accession>A0A9Q0JI72</accession>
<dbReference type="PROSITE" id="PS50181">
    <property type="entry name" value="FBOX"/>
    <property type="match status" value="1"/>
</dbReference>
<feature type="domain" description="F-box" evidence="1">
    <location>
        <begin position="22"/>
        <end position="67"/>
    </location>
</feature>
<evidence type="ECO:0000259" key="1">
    <source>
        <dbReference type="PROSITE" id="PS50181"/>
    </source>
</evidence>
<protein>
    <recommendedName>
        <fullName evidence="1">F-box domain-containing protein</fullName>
    </recommendedName>
</protein>
<dbReference type="Gene3D" id="1.20.1280.50">
    <property type="match status" value="1"/>
</dbReference>
<dbReference type="SUPFAM" id="SSF81383">
    <property type="entry name" value="F-box domain"/>
    <property type="match status" value="1"/>
</dbReference>
<keyword evidence="3" id="KW-1185">Reference proteome</keyword>
<dbReference type="OrthoDB" id="5554140at2759"/>
<name>A0A9Q0JI72_9ROSI</name>
<dbReference type="InterPro" id="IPR036047">
    <property type="entry name" value="F-box-like_dom_sf"/>
</dbReference>
<evidence type="ECO:0000313" key="3">
    <source>
        <dbReference type="Proteomes" id="UP001141552"/>
    </source>
</evidence>
<comment type="caution">
    <text evidence="2">The sequence shown here is derived from an EMBL/GenBank/DDBJ whole genome shotgun (WGS) entry which is preliminary data.</text>
</comment>
<organism evidence="2 3">
    <name type="scientific">Turnera subulata</name>
    <dbReference type="NCBI Taxonomy" id="218843"/>
    <lineage>
        <taxon>Eukaryota</taxon>
        <taxon>Viridiplantae</taxon>
        <taxon>Streptophyta</taxon>
        <taxon>Embryophyta</taxon>
        <taxon>Tracheophyta</taxon>
        <taxon>Spermatophyta</taxon>
        <taxon>Magnoliopsida</taxon>
        <taxon>eudicotyledons</taxon>
        <taxon>Gunneridae</taxon>
        <taxon>Pentapetalae</taxon>
        <taxon>rosids</taxon>
        <taxon>fabids</taxon>
        <taxon>Malpighiales</taxon>
        <taxon>Passifloraceae</taxon>
        <taxon>Turnera</taxon>
    </lineage>
</organism>
<dbReference type="InterPro" id="IPR001810">
    <property type="entry name" value="F-box_dom"/>
</dbReference>
<gene>
    <name evidence="2" type="ORF">Tsubulata_027102</name>
</gene>